<gene>
    <name evidence="2" type="ORF">V7S43_010686</name>
</gene>
<reference evidence="2 3" key="1">
    <citation type="submission" date="2024-09" db="EMBL/GenBank/DDBJ databases">
        <title>Genome sequencing and assembly of Phytophthora oleae, isolate VK10A, causative agent of rot of olive drupes.</title>
        <authorList>
            <person name="Conti Taguali S."/>
            <person name="Riolo M."/>
            <person name="La Spada F."/>
            <person name="Cacciola S.O."/>
            <person name="Dionisio G."/>
        </authorList>
    </citation>
    <scope>NUCLEOTIDE SEQUENCE [LARGE SCALE GENOMIC DNA]</scope>
    <source>
        <strain evidence="2 3">VK10A</strain>
    </source>
</reference>
<evidence type="ECO:0008006" key="4">
    <source>
        <dbReference type="Google" id="ProtNLM"/>
    </source>
</evidence>
<sequence length="349" mass="40383">MPFDFLATSCQFDAKQDDSSRVVVLPAWRDADLLQYAKLTNWVIETGLRKIKRQNTPLPKLVKEQYFYSGGSMREFCKERELLKLRVVSDCCSVGNAQAFDLVYNYGGGQSKSQVDRLRRHYITDCHKEEHYYDRRWWKLSVDSGYVLSKLGRIVDTDKQLEVYKYAKSVDAGFHGIAYELLLHNAVHGAFTKRKSIVLKMREGSKYEKIEIRVPNVVCSGEDEASCYPCLSTLKKDTYWYPNYPFFPFIDAVTTCEAFRSGSEDSETIVAYVQVTIRSEKKFKEERLRRLNEEMDKNQSLKNMKRAFVVVGPDSDVCERFLLHDAPDPDTFLAMVCCFSPEQLEPEVS</sequence>
<feature type="coiled-coil region" evidence="1">
    <location>
        <begin position="274"/>
        <end position="301"/>
    </location>
</feature>
<evidence type="ECO:0000256" key="1">
    <source>
        <dbReference type="SAM" id="Coils"/>
    </source>
</evidence>
<comment type="caution">
    <text evidence="2">The sequence shown here is derived from an EMBL/GenBank/DDBJ whole genome shotgun (WGS) entry which is preliminary data.</text>
</comment>
<dbReference type="AlphaFoldDB" id="A0ABD3FD51"/>
<organism evidence="2 3">
    <name type="scientific">Phytophthora oleae</name>
    <dbReference type="NCBI Taxonomy" id="2107226"/>
    <lineage>
        <taxon>Eukaryota</taxon>
        <taxon>Sar</taxon>
        <taxon>Stramenopiles</taxon>
        <taxon>Oomycota</taxon>
        <taxon>Peronosporomycetes</taxon>
        <taxon>Peronosporales</taxon>
        <taxon>Peronosporaceae</taxon>
        <taxon>Phytophthora</taxon>
    </lineage>
</organism>
<evidence type="ECO:0000313" key="2">
    <source>
        <dbReference type="EMBL" id="KAL3664362.1"/>
    </source>
</evidence>
<accession>A0ABD3FD51</accession>
<dbReference type="Proteomes" id="UP001632037">
    <property type="component" value="Unassembled WGS sequence"/>
</dbReference>
<protein>
    <recommendedName>
        <fullName evidence="4">Crinkler (CRN) family protein</fullName>
    </recommendedName>
</protein>
<keyword evidence="1" id="KW-0175">Coiled coil</keyword>
<keyword evidence="3" id="KW-1185">Reference proteome</keyword>
<evidence type="ECO:0000313" key="3">
    <source>
        <dbReference type="Proteomes" id="UP001632037"/>
    </source>
</evidence>
<dbReference type="EMBL" id="JBIMZQ010000024">
    <property type="protein sequence ID" value="KAL3664362.1"/>
    <property type="molecule type" value="Genomic_DNA"/>
</dbReference>
<name>A0ABD3FD51_9STRA</name>
<proteinExistence type="predicted"/>